<dbReference type="InterPro" id="IPR004839">
    <property type="entry name" value="Aminotransferase_I/II_large"/>
</dbReference>
<dbReference type="EMBL" id="QMIF01000003">
    <property type="protein sequence ID" value="TVM35148.1"/>
    <property type="molecule type" value="Genomic_DNA"/>
</dbReference>
<feature type="domain" description="Aminotransferase class I/classII large" evidence="7">
    <location>
        <begin position="46"/>
        <end position="389"/>
    </location>
</feature>
<evidence type="ECO:0000256" key="2">
    <source>
        <dbReference type="ARBA" id="ARBA00007441"/>
    </source>
</evidence>
<dbReference type="SUPFAM" id="SSF53383">
    <property type="entry name" value="PLP-dependent transferases"/>
    <property type="match status" value="1"/>
</dbReference>
<dbReference type="Gene3D" id="3.40.640.10">
    <property type="entry name" value="Type I PLP-dependent aspartate aminotransferase-like (Major domain)"/>
    <property type="match status" value="1"/>
</dbReference>
<keyword evidence="4 8" id="KW-0032">Aminotransferase</keyword>
<evidence type="ECO:0000313" key="9">
    <source>
        <dbReference type="Proteomes" id="UP000434052"/>
    </source>
</evidence>
<dbReference type="GO" id="GO:0008483">
    <property type="term" value="F:transaminase activity"/>
    <property type="evidence" value="ECO:0007669"/>
    <property type="project" value="UniProtKB-KW"/>
</dbReference>
<dbReference type="PANTHER" id="PTHR42790">
    <property type="entry name" value="AMINOTRANSFERASE"/>
    <property type="match status" value="1"/>
</dbReference>
<reference evidence="8 9" key="1">
    <citation type="submission" date="2018-06" db="EMBL/GenBank/DDBJ databases">
        <title>Complete genome of Desulfovibrio marinus P48SEP.</title>
        <authorList>
            <person name="Crispim J.S."/>
            <person name="Vidigal P.M.P."/>
            <person name="Silva L.C.F."/>
            <person name="Araujo L.C."/>
            <person name="Laguardia C.N."/>
            <person name="Dias R.S."/>
            <person name="Sousa M.P."/>
            <person name="Paula S.O."/>
            <person name="Silva C."/>
        </authorList>
    </citation>
    <scope>NUCLEOTIDE SEQUENCE [LARGE SCALE GENOMIC DNA]</scope>
    <source>
        <strain evidence="8 9">P48SEP</strain>
    </source>
</reference>
<proteinExistence type="inferred from homology"/>
<comment type="similarity">
    <text evidence="2">Belongs to the class-I pyridoxal-phosphate-dependent aminotransferase family.</text>
</comment>
<evidence type="ECO:0000256" key="4">
    <source>
        <dbReference type="ARBA" id="ARBA00022576"/>
    </source>
</evidence>
<dbReference type="RefSeq" id="WP_144234705.1">
    <property type="nucleotide sequence ID" value="NZ_QMIF01000003.1"/>
</dbReference>
<dbReference type="GO" id="GO:1901605">
    <property type="term" value="P:alpha-amino acid metabolic process"/>
    <property type="evidence" value="ECO:0007669"/>
    <property type="project" value="TreeGrafter"/>
</dbReference>
<dbReference type="InterPro" id="IPR015422">
    <property type="entry name" value="PyrdxlP-dep_Trfase_small"/>
</dbReference>
<dbReference type="FunFam" id="3.40.640.10:FF:000053">
    <property type="entry name" value="Aminotransferase, class I"/>
    <property type="match status" value="1"/>
</dbReference>
<sequence>MTTSHTTPWAASRLAAVRPSFIREILKVTEDPTVISFAGGLPNPDLFPLQAIEEAAARVLRDEGTQALQYSTTEGFLPLREWIAARYARRGVTVHPDDILITTGSQQGLDLIGKCFIDTGEAVMLERPGYLGAIQAFAFMEPRFCTVPLEDDGPDIDAMAATLGSDAPTVFYAVPNFQNPSGVTWSGEKRAAAAKLLEGSQTLFVEDDPYGELRFSGTSHPPVGSMLAPDRRIMLGSFSKVASPGMRVGWLVAGPALRGHLVTAKQAADLHTSTLTQRILARFLADNDLDSHIAKIREAYGHHAKVMIQAMEQYFPDDVKFTRPEGGMFLWVTLPQGCSCMDLFEKAIEAKVAFVPGAPFYVDGSGGNTLRVNFSNANEAMIEEGVRRLAGCLESYLAAC</sequence>
<dbReference type="InterPro" id="IPR015424">
    <property type="entry name" value="PyrdxlP-dep_Trfase"/>
</dbReference>
<evidence type="ECO:0000259" key="7">
    <source>
        <dbReference type="Pfam" id="PF00155"/>
    </source>
</evidence>
<keyword evidence="6" id="KW-0663">Pyridoxal phosphate</keyword>
<comment type="cofactor">
    <cofactor evidence="1">
        <name>pyridoxal 5'-phosphate</name>
        <dbReference type="ChEBI" id="CHEBI:597326"/>
    </cofactor>
</comment>
<dbReference type="InterPro" id="IPR050859">
    <property type="entry name" value="Class-I_PLP-dep_aminotransf"/>
</dbReference>
<evidence type="ECO:0000256" key="6">
    <source>
        <dbReference type="ARBA" id="ARBA00022898"/>
    </source>
</evidence>
<dbReference type="InterPro" id="IPR015421">
    <property type="entry name" value="PyrdxlP-dep_Trfase_major"/>
</dbReference>
<dbReference type="CDD" id="cd00609">
    <property type="entry name" value="AAT_like"/>
    <property type="match status" value="1"/>
</dbReference>
<evidence type="ECO:0000256" key="1">
    <source>
        <dbReference type="ARBA" id="ARBA00001933"/>
    </source>
</evidence>
<dbReference type="Proteomes" id="UP000434052">
    <property type="component" value="Unassembled WGS sequence"/>
</dbReference>
<name>A0A6P1ZM63_9BACT</name>
<gene>
    <name evidence="8" type="ORF">DQK91_07055</name>
</gene>
<organism evidence="8 9">
    <name type="scientific">Oceanidesulfovibrio marinus</name>
    <dbReference type="NCBI Taxonomy" id="370038"/>
    <lineage>
        <taxon>Bacteria</taxon>
        <taxon>Pseudomonadati</taxon>
        <taxon>Thermodesulfobacteriota</taxon>
        <taxon>Desulfovibrionia</taxon>
        <taxon>Desulfovibrionales</taxon>
        <taxon>Desulfovibrionaceae</taxon>
        <taxon>Oceanidesulfovibrio</taxon>
    </lineage>
</organism>
<dbReference type="Pfam" id="PF00155">
    <property type="entry name" value="Aminotran_1_2"/>
    <property type="match status" value="1"/>
</dbReference>
<dbReference type="OrthoDB" id="9808770at2"/>
<keyword evidence="5 8" id="KW-0808">Transferase</keyword>
<dbReference type="PANTHER" id="PTHR42790:SF19">
    <property type="entry name" value="KYNURENINE_ALPHA-AMINOADIPATE AMINOTRANSFERASE, MITOCHONDRIAL"/>
    <property type="match status" value="1"/>
</dbReference>
<evidence type="ECO:0000256" key="3">
    <source>
        <dbReference type="ARBA" id="ARBA00011738"/>
    </source>
</evidence>
<dbReference type="Gene3D" id="3.90.1150.10">
    <property type="entry name" value="Aspartate Aminotransferase, domain 1"/>
    <property type="match status" value="1"/>
</dbReference>
<accession>A0A6P1ZM63</accession>
<dbReference type="GO" id="GO:0030170">
    <property type="term" value="F:pyridoxal phosphate binding"/>
    <property type="evidence" value="ECO:0007669"/>
    <property type="project" value="InterPro"/>
</dbReference>
<comment type="caution">
    <text evidence="8">The sequence shown here is derived from an EMBL/GenBank/DDBJ whole genome shotgun (WGS) entry which is preliminary data.</text>
</comment>
<protein>
    <submittedName>
        <fullName evidence="8">PLP-dependent aminotransferase family protein</fullName>
    </submittedName>
</protein>
<evidence type="ECO:0000256" key="5">
    <source>
        <dbReference type="ARBA" id="ARBA00022679"/>
    </source>
</evidence>
<dbReference type="AlphaFoldDB" id="A0A6P1ZM63"/>
<evidence type="ECO:0000313" key="8">
    <source>
        <dbReference type="EMBL" id="TVM35148.1"/>
    </source>
</evidence>
<comment type="subunit">
    <text evidence="3">Homodimer.</text>
</comment>